<dbReference type="OrthoDB" id="9215138at2759"/>
<keyword evidence="1" id="KW-1133">Transmembrane helix</keyword>
<keyword evidence="3" id="KW-1185">Reference proteome</keyword>
<organism evidence="2 3">
    <name type="scientific">Zosterops borbonicus</name>
    <dbReference type="NCBI Taxonomy" id="364589"/>
    <lineage>
        <taxon>Eukaryota</taxon>
        <taxon>Metazoa</taxon>
        <taxon>Chordata</taxon>
        <taxon>Craniata</taxon>
        <taxon>Vertebrata</taxon>
        <taxon>Euteleostomi</taxon>
        <taxon>Archelosauria</taxon>
        <taxon>Archosauria</taxon>
        <taxon>Dinosauria</taxon>
        <taxon>Saurischia</taxon>
        <taxon>Theropoda</taxon>
        <taxon>Coelurosauria</taxon>
        <taxon>Aves</taxon>
        <taxon>Neognathae</taxon>
        <taxon>Neoaves</taxon>
        <taxon>Telluraves</taxon>
        <taxon>Australaves</taxon>
        <taxon>Passeriformes</taxon>
        <taxon>Sylvioidea</taxon>
        <taxon>Zosteropidae</taxon>
        <taxon>Zosterops</taxon>
    </lineage>
</organism>
<evidence type="ECO:0000313" key="3">
    <source>
        <dbReference type="Proteomes" id="UP000796761"/>
    </source>
</evidence>
<name>A0A8K1FUN9_9PASS</name>
<feature type="non-terminal residue" evidence="2">
    <location>
        <position position="55"/>
    </location>
</feature>
<feature type="transmembrane region" description="Helical" evidence="1">
    <location>
        <begin position="6"/>
        <end position="29"/>
    </location>
</feature>
<accession>A0A8K1FUN9</accession>
<proteinExistence type="predicted"/>
<evidence type="ECO:0000256" key="1">
    <source>
        <dbReference type="SAM" id="Phobius"/>
    </source>
</evidence>
<protein>
    <submittedName>
        <fullName evidence="2">Uncharacterized protein</fullName>
    </submittedName>
</protein>
<feature type="non-terminal residue" evidence="2">
    <location>
        <position position="1"/>
    </location>
</feature>
<sequence>SVFLPWVVLGSLCLTLAFDICILFCVLHLPAASSRKEALTTCSPHPITSSMACGS</sequence>
<gene>
    <name evidence="2" type="ORF">HGM15179_020794</name>
</gene>
<keyword evidence="1" id="KW-0472">Membrane</keyword>
<keyword evidence="1" id="KW-0812">Transmembrane</keyword>
<comment type="caution">
    <text evidence="2">The sequence shown here is derived from an EMBL/GenBank/DDBJ whole genome shotgun (WGS) entry which is preliminary data.</text>
</comment>
<dbReference type="EMBL" id="SWJQ01002646">
    <property type="protein sequence ID" value="TRZ06309.1"/>
    <property type="molecule type" value="Genomic_DNA"/>
</dbReference>
<dbReference type="Proteomes" id="UP000796761">
    <property type="component" value="Unassembled WGS sequence"/>
</dbReference>
<evidence type="ECO:0000313" key="2">
    <source>
        <dbReference type="EMBL" id="TRZ06309.1"/>
    </source>
</evidence>
<dbReference type="AlphaFoldDB" id="A0A8K1FUN9"/>
<reference evidence="2" key="1">
    <citation type="submission" date="2019-04" db="EMBL/GenBank/DDBJ databases">
        <title>Genome assembly of Zosterops borbonicus 15179.</title>
        <authorList>
            <person name="Leroy T."/>
            <person name="Anselmetti Y."/>
            <person name="Tilak M.-K."/>
            <person name="Nabholz B."/>
        </authorList>
    </citation>
    <scope>NUCLEOTIDE SEQUENCE</scope>
    <source>
        <strain evidence="2">HGM_15179</strain>
        <tissue evidence="2">Muscle</tissue>
    </source>
</reference>